<dbReference type="KEGG" id="mng:MNEG_10309"/>
<sequence length="297" mass="30445">MQNLVTLELNSFRFGAAGLSRLRGKRMPRLRSLALSSCALGDADAAHLASLGLPSLRRLDLCYNELTDGAVSALAGAPWISALTRLKLSENEGVGDAGAAALAAAPLRGLRALRIGGEGTRLTDAGVAALAGAAWLTGLTELKLSACYDRADYLGSDRRAWAALAAAPLNALRVLGLKFVRLQPDAAAALGAAPWLQGLRSLTVERGSFLAIVEAAPHSCRGLLKRAGVTFSVAYNMALPVPSEDEGSSRPSDDAGDEGREALADNEGSAAGDGFNCRSDGGGCGGGDDEGNGEAED</sequence>
<dbReference type="AlphaFoldDB" id="A0A0D2M9K9"/>
<evidence type="ECO:0000256" key="1">
    <source>
        <dbReference type="ARBA" id="ARBA00004430"/>
    </source>
</evidence>
<dbReference type="InterPro" id="IPR032675">
    <property type="entry name" value="LRR_dom_sf"/>
</dbReference>
<dbReference type="GeneID" id="25727458"/>
<dbReference type="Proteomes" id="UP000054498">
    <property type="component" value="Unassembled WGS sequence"/>
</dbReference>
<dbReference type="InterPro" id="IPR001611">
    <property type="entry name" value="Leu-rich_rpt"/>
</dbReference>
<comment type="subcellular location">
    <subcellularLocation>
        <location evidence="1">Cytoplasm</location>
        <location evidence="1">Cytoskeleton</location>
        <location evidence="1">Cilium axoneme</location>
    </subcellularLocation>
</comment>
<dbReference type="SUPFAM" id="SSF52047">
    <property type="entry name" value="RNI-like"/>
    <property type="match status" value="1"/>
</dbReference>
<dbReference type="InterPro" id="IPR006553">
    <property type="entry name" value="Leu-rich_rpt_Cys-con_subtyp"/>
</dbReference>
<protein>
    <submittedName>
        <fullName evidence="3">Uncharacterized protein</fullName>
    </submittedName>
</protein>
<feature type="region of interest" description="Disordered" evidence="2">
    <location>
        <begin position="241"/>
        <end position="297"/>
    </location>
</feature>
<reference evidence="3 4" key="1">
    <citation type="journal article" date="2013" name="BMC Genomics">
        <title>Reconstruction of the lipid metabolism for the microalga Monoraphidium neglectum from its genome sequence reveals characteristics suitable for biofuel production.</title>
        <authorList>
            <person name="Bogen C."/>
            <person name="Al-Dilaimi A."/>
            <person name="Albersmeier A."/>
            <person name="Wichmann J."/>
            <person name="Grundmann M."/>
            <person name="Rupp O."/>
            <person name="Lauersen K.J."/>
            <person name="Blifernez-Klassen O."/>
            <person name="Kalinowski J."/>
            <person name="Goesmann A."/>
            <person name="Mussgnug J.H."/>
            <person name="Kruse O."/>
        </authorList>
    </citation>
    <scope>NUCLEOTIDE SEQUENCE [LARGE SCALE GENOMIC DNA]</scope>
    <source>
        <strain evidence="3 4">SAG 48.87</strain>
    </source>
</reference>
<dbReference type="PANTHER" id="PTHR13318:SF105">
    <property type="entry name" value="F-BOX_LRR-REPEAT PROTEIN 3"/>
    <property type="match status" value="1"/>
</dbReference>
<evidence type="ECO:0000313" key="4">
    <source>
        <dbReference type="Proteomes" id="UP000054498"/>
    </source>
</evidence>
<dbReference type="GO" id="GO:0005930">
    <property type="term" value="C:axoneme"/>
    <property type="evidence" value="ECO:0007669"/>
    <property type="project" value="UniProtKB-SubCell"/>
</dbReference>
<name>A0A0D2M9K9_9CHLO</name>
<proteinExistence type="predicted"/>
<accession>A0A0D2M9K9</accession>
<gene>
    <name evidence="3" type="ORF">MNEG_10309</name>
</gene>
<evidence type="ECO:0000256" key="2">
    <source>
        <dbReference type="SAM" id="MobiDB-lite"/>
    </source>
</evidence>
<dbReference type="PANTHER" id="PTHR13318">
    <property type="entry name" value="PARTNER OF PAIRED, ISOFORM B-RELATED"/>
    <property type="match status" value="1"/>
</dbReference>
<dbReference type="EMBL" id="KK102484">
    <property type="protein sequence ID" value="KIY97651.1"/>
    <property type="molecule type" value="Genomic_DNA"/>
</dbReference>
<feature type="compositionally biased region" description="Acidic residues" evidence="2">
    <location>
        <begin position="287"/>
        <end position="297"/>
    </location>
</feature>
<feature type="compositionally biased region" description="Basic and acidic residues" evidence="2">
    <location>
        <begin position="247"/>
        <end position="263"/>
    </location>
</feature>
<dbReference type="SMART" id="SM00367">
    <property type="entry name" value="LRR_CC"/>
    <property type="match status" value="4"/>
</dbReference>
<dbReference type="Gene3D" id="3.80.10.10">
    <property type="entry name" value="Ribonuclease Inhibitor"/>
    <property type="match status" value="2"/>
</dbReference>
<organism evidence="3 4">
    <name type="scientific">Monoraphidium neglectum</name>
    <dbReference type="NCBI Taxonomy" id="145388"/>
    <lineage>
        <taxon>Eukaryota</taxon>
        <taxon>Viridiplantae</taxon>
        <taxon>Chlorophyta</taxon>
        <taxon>core chlorophytes</taxon>
        <taxon>Chlorophyceae</taxon>
        <taxon>CS clade</taxon>
        <taxon>Sphaeropleales</taxon>
        <taxon>Selenastraceae</taxon>
        <taxon>Monoraphidium</taxon>
    </lineage>
</organism>
<evidence type="ECO:0000313" key="3">
    <source>
        <dbReference type="EMBL" id="KIY97651.1"/>
    </source>
</evidence>
<dbReference type="GO" id="GO:0019005">
    <property type="term" value="C:SCF ubiquitin ligase complex"/>
    <property type="evidence" value="ECO:0007669"/>
    <property type="project" value="TreeGrafter"/>
</dbReference>
<keyword evidence="4" id="KW-1185">Reference proteome</keyword>
<dbReference type="GO" id="GO:0031146">
    <property type="term" value="P:SCF-dependent proteasomal ubiquitin-dependent protein catabolic process"/>
    <property type="evidence" value="ECO:0007669"/>
    <property type="project" value="TreeGrafter"/>
</dbReference>
<dbReference type="RefSeq" id="XP_013896671.1">
    <property type="nucleotide sequence ID" value="XM_014041217.1"/>
</dbReference>
<dbReference type="Pfam" id="PF13516">
    <property type="entry name" value="LRR_6"/>
    <property type="match status" value="2"/>
</dbReference>